<dbReference type="EMBL" id="KI928066">
    <property type="protein sequence ID" value="ETW27518.1"/>
    <property type="molecule type" value="Genomic_DNA"/>
</dbReference>
<sequence length="74" mass="8557">MDGIITCKPKKSSIGQYCKSYELSDVKLTYIQFTEILNITQNKIKLKKKTCTVHAFMNNSSNKKMRKLKTLLLI</sequence>
<dbReference type="AlphaFoldDB" id="A0A024VGW8"/>
<name>A0A024VGW8_PLAFA</name>
<proteinExistence type="predicted"/>
<evidence type="ECO:0000313" key="1">
    <source>
        <dbReference type="EMBL" id="ETW27518.1"/>
    </source>
</evidence>
<dbReference type="Proteomes" id="UP000030656">
    <property type="component" value="Unassembled WGS sequence"/>
</dbReference>
<evidence type="ECO:0000313" key="2">
    <source>
        <dbReference type="Proteomes" id="UP000030656"/>
    </source>
</evidence>
<reference evidence="1 2" key="2">
    <citation type="submission" date="2013-02" db="EMBL/GenBank/DDBJ databases">
        <title>The Genome Sequence of Plasmodium falciparum FCH/4.</title>
        <authorList>
            <consortium name="The Broad Institute Genome Sequencing Platform"/>
            <consortium name="The Broad Institute Genome Sequencing Center for Infectious Disease"/>
            <person name="Neafsey D."/>
            <person name="Cheeseman I."/>
            <person name="Volkman S."/>
            <person name="Adams J."/>
            <person name="Walker B."/>
            <person name="Young S.K."/>
            <person name="Zeng Q."/>
            <person name="Gargeya S."/>
            <person name="Fitzgerald M."/>
            <person name="Haas B."/>
            <person name="Abouelleil A."/>
            <person name="Alvarado L."/>
            <person name="Arachchi H.M."/>
            <person name="Berlin A.M."/>
            <person name="Chapman S.B."/>
            <person name="Dewar J."/>
            <person name="Goldberg J."/>
            <person name="Griggs A."/>
            <person name="Gujja S."/>
            <person name="Hansen M."/>
            <person name="Howarth C."/>
            <person name="Imamovic A."/>
            <person name="Larimer J."/>
            <person name="McCowan C."/>
            <person name="Murphy C."/>
            <person name="Neiman D."/>
            <person name="Pearson M."/>
            <person name="Priest M."/>
            <person name="Roberts A."/>
            <person name="Saif S."/>
            <person name="Shea T."/>
            <person name="Sisk P."/>
            <person name="Sykes S."/>
            <person name="Wortman J."/>
            <person name="Nusbaum C."/>
            <person name="Birren B."/>
        </authorList>
    </citation>
    <scope>NUCLEOTIDE SEQUENCE [LARGE SCALE GENOMIC DNA]</scope>
    <source>
        <strain evidence="1 2">FCH/4</strain>
    </source>
</reference>
<protein>
    <submittedName>
        <fullName evidence="1">Uncharacterized protein</fullName>
    </submittedName>
</protein>
<reference evidence="1 2" key="1">
    <citation type="submission" date="2013-02" db="EMBL/GenBank/DDBJ databases">
        <title>The Genome Annotation of Plasmodium falciparum FCH/4.</title>
        <authorList>
            <consortium name="The Broad Institute Genome Sequencing Platform"/>
            <consortium name="The Broad Institute Genome Sequencing Center for Infectious Disease"/>
            <person name="Neafsey D."/>
            <person name="Hoffman S."/>
            <person name="Volkman S."/>
            <person name="Rosenthal P."/>
            <person name="Walker B."/>
            <person name="Young S.K."/>
            <person name="Zeng Q."/>
            <person name="Gargeya S."/>
            <person name="Fitzgerald M."/>
            <person name="Haas B."/>
            <person name="Abouelleil A."/>
            <person name="Allen A.W."/>
            <person name="Alvarado L."/>
            <person name="Arachchi H.M."/>
            <person name="Berlin A.M."/>
            <person name="Chapman S.B."/>
            <person name="Gainer-Dewar J."/>
            <person name="Goldberg J."/>
            <person name="Griggs A."/>
            <person name="Gujja S."/>
            <person name="Hansen M."/>
            <person name="Howarth C."/>
            <person name="Imamovic A."/>
            <person name="Ireland A."/>
            <person name="Larimer J."/>
            <person name="McCowan C."/>
            <person name="Murphy C."/>
            <person name="Pearson M."/>
            <person name="Poon T.W."/>
            <person name="Priest M."/>
            <person name="Roberts A."/>
            <person name="Saif S."/>
            <person name="Shea T."/>
            <person name="Sisk P."/>
            <person name="Sykes S."/>
            <person name="Wortman J."/>
            <person name="Nusbaum C."/>
            <person name="Birren B."/>
        </authorList>
    </citation>
    <scope>NUCLEOTIDE SEQUENCE [LARGE SCALE GENOMIC DNA]</scope>
    <source>
        <strain evidence="1 2">FCH/4</strain>
    </source>
</reference>
<organism evidence="1 2">
    <name type="scientific">Plasmodium falciparum FCH/4</name>
    <dbReference type="NCBI Taxonomy" id="1036724"/>
    <lineage>
        <taxon>Eukaryota</taxon>
        <taxon>Sar</taxon>
        <taxon>Alveolata</taxon>
        <taxon>Apicomplexa</taxon>
        <taxon>Aconoidasida</taxon>
        <taxon>Haemosporida</taxon>
        <taxon>Plasmodiidae</taxon>
        <taxon>Plasmodium</taxon>
        <taxon>Plasmodium (Laverania)</taxon>
    </lineage>
</organism>
<gene>
    <name evidence="1" type="ORF">PFFCH_05120</name>
</gene>
<accession>A0A024VGW8</accession>